<dbReference type="PANTHER" id="PTHR31435">
    <property type="entry name" value="PROTEIN NATD1"/>
    <property type="match status" value="1"/>
</dbReference>
<dbReference type="AlphaFoldDB" id="A0A3E1QCN6"/>
<sequence length="94" mass="10962">MKNNGFYNLRQQRKKRFEATVQKQTVIVDYKIEGNTIYLTRVKVPTELEGQGIGSSMVEQVLQKIEAKDLKLVPVCPFVKYYIDKKPKWNKLLG</sequence>
<reference evidence="2 3" key="1">
    <citation type="journal article" date="2007" name="Int. J. Syst. Evol. Microbiol.">
        <title>Marixanthomonas ophiurae gen. nov., sp. nov., a marine bacterium of the family Flavobacteriaceae isolated from a deep-sea brittle star.</title>
        <authorList>
            <person name="Romanenko L.A."/>
            <person name="Uchino M."/>
            <person name="Frolova G.M."/>
            <person name="Mikhailov V.V."/>
        </authorList>
    </citation>
    <scope>NUCLEOTIDE SEQUENCE [LARGE SCALE GENOMIC DNA]</scope>
    <source>
        <strain evidence="2 3">KMM 3046</strain>
    </source>
</reference>
<evidence type="ECO:0000313" key="3">
    <source>
        <dbReference type="Proteomes" id="UP000261082"/>
    </source>
</evidence>
<feature type="domain" description="N-acetyltransferase" evidence="1">
    <location>
        <begin position="9"/>
        <end position="94"/>
    </location>
</feature>
<keyword evidence="3" id="KW-1185">Reference proteome</keyword>
<dbReference type="GO" id="GO:0016740">
    <property type="term" value="F:transferase activity"/>
    <property type="evidence" value="ECO:0007669"/>
    <property type="project" value="UniProtKB-KW"/>
</dbReference>
<organism evidence="2 3">
    <name type="scientific">Marixanthomonas ophiurae</name>
    <dbReference type="NCBI Taxonomy" id="387659"/>
    <lineage>
        <taxon>Bacteria</taxon>
        <taxon>Pseudomonadati</taxon>
        <taxon>Bacteroidota</taxon>
        <taxon>Flavobacteriia</taxon>
        <taxon>Flavobacteriales</taxon>
        <taxon>Flavobacteriaceae</taxon>
        <taxon>Marixanthomonas</taxon>
    </lineage>
</organism>
<dbReference type="Proteomes" id="UP000261082">
    <property type="component" value="Unassembled WGS sequence"/>
</dbReference>
<proteinExistence type="predicted"/>
<dbReference type="SUPFAM" id="SSF55729">
    <property type="entry name" value="Acyl-CoA N-acyltransferases (Nat)"/>
    <property type="match status" value="1"/>
</dbReference>
<dbReference type="PANTHER" id="PTHR31435:SF10">
    <property type="entry name" value="BSR4717 PROTEIN"/>
    <property type="match status" value="1"/>
</dbReference>
<name>A0A3E1QCN6_9FLAO</name>
<gene>
    <name evidence="2" type="ORF">DZ858_07440</name>
</gene>
<dbReference type="InterPro" id="IPR031165">
    <property type="entry name" value="GNAT_YJDJ"/>
</dbReference>
<dbReference type="Pfam" id="PF14542">
    <property type="entry name" value="Acetyltransf_CG"/>
    <property type="match status" value="1"/>
</dbReference>
<evidence type="ECO:0000259" key="1">
    <source>
        <dbReference type="PROSITE" id="PS51729"/>
    </source>
</evidence>
<dbReference type="InterPro" id="IPR045057">
    <property type="entry name" value="Gcn5-rel_NAT"/>
</dbReference>
<keyword evidence="2" id="KW-0808">Transferase</keyword>
<evidence type="ECO:0000313" key="2">
    <source>
        <dbReference type="EMBL" id="RFN59872.1"/>
    </source>
</evidence>
<dbReference type="InterPro" id="IPR016181">
    <property type="entry name" value="Acyl_CoA_acyltransferase"/>
</dbReference>
<accession>A0A3E1QCN6</accession>
<protein>
    <submittedName>
        <fullName evidence="2">N-acetyltransferase</fullName>
    </submittedName>
</protein>
<dbReference type="EMBL" id="QVID01000001">
    <property type="protein sequence ID" value="RFN59872.1"/>
    <property type="molecule type" value="Genomic_DNA"/>
</dbReference>
<dbReference type="OrthoDB" id="1120671at2"/>
<dbReference type="Gene3D" id="3.40.630.30">
    <property type="match status" value="1"/>
</dbReference>
<dbReference type="PROSITE" id="PS51729">
    <property type="entry name" value="GNAT_YJDJ"/>
    <property type="match status" value="1"/>
</dbReference>
<comment type="caution">
    <text evidence="2">The sequence shown here is derived from an EMBL/GenBank/DDBJ whole genome shotgun (WGS) entry which is preliminary data.</text>
</comment>